<name>A0A9Q3DD36_9BASI</name>
<dbReference type="EMBL" id="AVOT02014924">
    <property type="protein sequence ID" value="MBW0498830.1"/>
    <property type="molecule type" value="Genomic_DNA"/>
</dbReference>
<dbReference type="AlphaFoldDB" id="A0A9Q3DD36"/>
<accession>A0A9Q3DD36</accession>
<keyword evidence="2" id="KW-1185">Reference proteome</keyword>
<comment type="caution">
    <text evidence="1">The sequence shown here is derived from an EMBL/GenBank/DDBJ whole genome shotgun (WGS) entry which is preliminary data.</text>
</comment>
<reference evidence="1" key="1">
    <citation type="submission" date="2021-03" db="EMBL/GenBank/DDBJ databases">
        <title>Draft genome sequence of rust myrtle Austropuccinia psidii MF-1, a brazilian biotype.</title>
        <authorList>
            <person name="Quecine M.C."/>
            <person name="Pachon D.M.R."/>
            <person name="Bonatelli M.L."/>
            <person name="Correr F.H."/>
            <person name="Franceschini L.M."/>
            <person name="Leite T.F."/>
            <person name="Margarido G.R.A."/>
            <person name="Almeida C.A."/>
            <person name="Ferrarezi J.A."/>
            <person name="Labate C.A."/>
        </authorList>
    </citation>
    <scope>NUCLEOTIDE SEQUENCE</scope>
    <source>
        <strain evidence="1">MF-1</strain>
    </source>
</reference>
<evidence type="ECO:0000313" key="1">
    <source>
        <dbReference type="EMBL" id="MBW0498830.1"/>
    </source>
</evidence>
<dbReference type="Proteomes" id="UP000765509">
    <property type="component" value="Unassembled WGS sequence"/>
</dbReference>
<sequence>MPLPTITSVSLAGVMSSPSAYVVPLPRADIACLEPNPQFTINPDDCQSALGMFVQNNLKVYVTDKPISKECGTCKVTVLGGYVREIPKAWLTHAVSFVTFGSQCQGPPMNVTLTPEENVGPLAVEIEAGANVTVCARLQKPV</sequence>
<gene>
    <name evidence="1" type="ORF">O181_038545</name>
</gene>
<protein>
    <submittedName>
        <fullName evidence="1">Uncharacterized protein</fullName>
    </submittedName>
</protein>
<organism evidence="1 2">
    <name type="scientific">Austropuccinia psidii MF-1</name>
    <dbReference type="NCBI Taxonomy" id="1389203"/>
    <lineage>
        <taxon>Eukaryota</taxon>
        <taxon>Fungi</taxon>
        <taxon>Dikarya</taxon>
        <taxon>Basidiomycota</taxon>
        <taxon>Pucciniomycotina</taxon>
        <taxon>Pucciniomycetes</taxon>
        <taxon>Pucciniales</taxon>
        <taxon>Sphaerophragmiaceae</taxon>
        <taxon>Austropuccinia</taxon>
    </lineage>
</organism>
<proteinExistence type="predicted"/>
<evidence type="ECO:0000313" key="2">
    <source>
        <dbReference type="Proteomes" id="UP000765509"/>
    </source>
</evidence>